<evidence type="ECO:0000313" key="1">
    <source>
        <dbReference type="EMBL" id="QVJ03467.1"/>
    </source>
</evidence>
<dbReference type="EMBL" id="CP074403">
    <property type="protein sequence ID" value="QVJ03467.1"/>
    <property type="molecule type" value="Genomic_DNA"/>
</dbReference>
<evidence type="ECO:0000313" key="2">
    <source>
        <dbReference type="Proteomes" id="UP000682416"/>
    </source>
</evidence>
<name>A0A975LE16_9ACTN</name>
<proteinExistence type="predicted"/>
<dbReference type="Proteomes" id="UP000682416">
    <property type="component" value="Plasmid unnamed2"/>
</dbReference>
<dbReference type="KEGG" id="nec:KGD82_27670"/>
<sequence>MERACMRTTIRVCMAIGLGLITTSCSSSGPGAEEVVVVGEDPRIIVHDLSLAMEAALTLELEYLREEGCLVVHSRDEETQEITATAAPVWPEDVSPVQEEGEGGITVASVGSIVNGDVFSAVGGSWEATGEAQDIDLPQACLPADGFFLLNEGSIATGTG</sequence>
<accession>A0A975LE16</accession>
<keyword evidence="1" id="KW-0614">Plasmid</keyword>
<dbReference type="PROSITE" id="PS51257">
    <property type="entry name" value="PROKAR_LIPOPROTEIN"/>
    <property type="match status" value="1"/>
</dbReference>
<geneLocation type="plasmid" evidence="1 2">
    <name>unnamed2</name>
</geneLocation>
<protein>
    <submittedName>
        <fullName evidence="1">Uncharacterized protein</fullName>
    </submittedName>
</protein>
<organism evidence="1 2">
    <name type="scientific">Nocardiopsis eucommiae</name>
    <dbReference type="NCBI Taxonomy" id="2831970"/>
    <lineage>
        <taxon>Bacteria</taxon>
        <taxon>Bacillati</taxon>
        <taxon>Actinomycetota</taxon>
        <taxon>Actinomycetes</taxon>
        <taxon>Streptosporangiales</taxon>
        <taxon>Nocardiopsidaceae</taxon>
        <taxon>Nocardiopsis</taxon>
    </lineage>
</organism>
<gene>
    <name evidence="1" type="ORF">KGD82_27670</name>
</gene>
<keyword evidence="2" id="KW-1185">Reference proteome</keyword>
<dbReference type="AlphaFoldDB" id="A0A975LE16"/>
<reference evidence="1" key="1">
    <citation type="submission" date="2021-05" db="EMBL/GenBank/DDBJ databases">
        <authorList>
            <person name="Kaiqin L."/>
            <person name="Jian G."/>
        </authorList>
    </citation>
    <scope>NUCLEOTIDE SEQUENCE</scope>
    <source>
        <strain evidence="1">HDS5</strain>
        <plasmid evidence="1">unnamed2</plasmid>
    </source>
</reference>